<gene>
    <name evidence="2" type="ORF">KP78_08780</name>
</gene>
<keyword evidence="3" id="KW-1185">Reference proteome</keyword>
<dbReference type="Proteomes" id="UP000031938">
    <property type="component" value="Unassembled WGS sequence"/>
</dbReference>
<sequence>MSIVVTGATGGLGNAVIQHLLKKVPASEIIASVRNVDKASDLANQGVEVRYGDYHDFESMKKSFEGAEKVLFISSPDADDTDRIGQHATVAKAARDAGVKHIAYTGFAFGEESNLPLALVHMATEYAIRSTNIPYTFLRNSLYTDVFVNPGLAGAVQSGELVTNAGIGTINAVLRDDLAKAAATVLAEEGHENKSYNLVNPQPWSFDDLAHALTEVSGKEVKHRSVSFEEAKDYLVNIGLPAPIAELSAFIYDGVAKGETSKSSQDLYNLIGTPTSLKDAVKAALQG</sequence>
<proteinExistence type="predicted"/>
<dbReference type="SUPFAM" id="SSF51735">
    <property type="entry name" value="NAD(P)-binding Rossmann-fold domains"/>
    <property type="match status" value="1"/>
</dbReference>
<name>A0A0C2RGW3_9BACL</name>
<protein>
    <submittedName>
        <fullName evidence="2">NmrA family transcriptional regulator</fullName>
    </submittedName>
</protein>
<dbReference type="CDD" id="cd05269">
    <property type="entry name" value="TMR_SDR_a"/>
    <property type="match status" value="1"/>
</dbReference>
<dbReference type="InterPro" id="IPR036291">
    <property type="entry name" value="NAD(P)-bd_dom_sf"/>
</dbReference>
<dbReference type="OrthoDB" id="152510at2"/>
<dbReference type="PANTHER" id="PTHR47129">
    <property type="entry name" value="QUINONE OXIDOREDUCTASE 2"/>
    <property type="match status" value="1"/>
</dbReference>
<evidence type="ECO:0000313" key="3">
    <source>
        <dbReference type="Proteomes" id="UP000031938"/>
    </source>
</evidence>
<dbReference type="PATRIC" id="fig|889306.3.peg.881"/>
<reference evidence="2 3" key="1">
    <citation type="submission" date="2015-01" db="EMBL/GenBank/DDBJ databases">
        <title>Genome sequencing of Jeotgalibacillus soli.</title>
        <authorList>
            <person name="Goh K.M."/>
            <person name="Chan K.-G."/>
            <person name="Yaakop A.S."/>
            <person name="Ee R."/>
            <person name="Gan H.M."/>
            <person name="Chan C.S."/>
        </authorList>
    </citation>
    <scope>NUCLEOTIDE SEQUENCE [LARGE SCALE GENOMIC DNA]</scope>
    <source>
        <strain evidence="2 3">P9</strain>
    </source>
</reference>
<accession>A0A0C2RGW3</accession>
<feature type="domain" description="NmrA-like" evidence="1">
    <location>
        <begin position="3"/>
        <end position="245"/>
    </location>
</feature>
<dbReference type="Pfam" id="PF05368">
    <property type="entry name" value="NmrA"/>
    <property type="match status" value="1"/>
</dbReference>
<comment type="caution">
    <text evidence="2">The sequence shown here is derived from an EMBL/GenBank/DDBJ whole genome shotgun (WGS) entry which is preliminary data.</text>
</comment>
<organism evidence="2 3">
    <name type="scientific">Jeotgalibacillus soli</name>
    <dbReference type="NCBI Taxonomy" id="889306"/>
    <lineage>
        <taxon>Bacteria</taxon>
        <taxon>Bacillati</taxon>
        <taxon>Bacillota</taxon>
        <taxon>Bacilli</taxon>
        <taxon>Bacillales</taxon>
        <taxon>Caryophanaceae</taxon>
        <taxon>Jeotgalibacillus</taxon>
    </lineage>
</organism>
<dbReference type="InterPro" id="IPR008030">
    <property type="entry name" value="NmrA-like"/>
</dbReference>
<dbReference type="RefSeq" id="WP_041086562.1">
    <property type="nucleotide sequence ID" value="NZ_JXRP01000009.1"/>
</dbReference>
<evidence type="ECO:0000313" key="2">
    <source>
        <dbReference type="EMBL" id="KIL49410.1"/>
    </source>
</evidence>
<dbReference type="PANTHER" id="PTHR47129:SF1">
    <property type="entry name" value="NMRA-LIKE DOMAIN-CONTAINING PROTEIN"/>
    <property type="match status" value="1"/>
</dbReference>
<dbReference type="Gene3D" id="3.90.25.10">
    <property type="entry name" value="UDP-galactose 4-epimerase, domain 1"/>
    <property type="match status" value="1"/>
</dbReference>
<dbReference type="AlphaFoldDB" id="A0A0C2RGW3"/>
<evidence type="ECO:0000259" key="1">
    <source>
        <dbReference type="Pfam" id="PF05368"/>
    </source>
</evidence>
<dbReference type="InterPro" id="IPR052718">
    <property type="entry name" value="NmrA-type_oxidoreductase"/>
</dbReference>
<dbReference type="EMBL" id="JXRP01000009">
    <property type="protein sequence ID" value="KIL49410.1"/>
    <property type="molecule type" value="Genomic_DNA"/>
</dbReference>
<dbReference type="STRING" id="889306.KP78_08780"/>
<dbReference type="Gene3D" id="3.40.50.720">
    <property type="entry name" value="NAD(P)-binding Rossmann-like Domain"/>
    <property type="match status" value="1"/>
</dbReference>